<gene>
    <name evidence="10" type="ORF">FV141_04080</name>
</gene>
<dbReference type="PANTHER" id="PTHR30576:SF10">
    <property type="entry name" value="SLL5057 PROTEIN"/>
    <property type="match status" value="1"/>
</dbReference>
<evidence type="ECO:0000256" key="5">
    <source>
        <dbReference type="ARBA" id="ARBA00022989"/>
    </source>
</evidence>
<dbReference type="InterPro" id="IPR017475">
    <property type="entry name" value="EPS_sugar_tfrase"/>
</dbReference>
<comment type="subcellular location">
    <subcellularLocation>
        <location evidence="1">Membrane</location>
        <topology evidence="1">Multi-pass membrane protein</topology>
    </subcellularLocation>
</comment>
<feature type="transmembrane region" description="Helical" evidence="8">
    <location>
        <begin position="119"/>
        <end position="139"/>
    </location>
</feature>
<evidence type="ECO:0000256" key="1">
    <source>
        <dbReference type="ARBA" id="ARBA00004141"/>
    </source>
</evidence>
<name>A0ABX5Z7K8_9MICO</name>
<keyword evidence="6 8" id="KW-0472">Membrane</keyword>
<dbReference type="Pfam" id="PF13727">
    <property type="entry name" value="CoA_binding_3"/>
    <property type="match status" value="1"/>
</dbReference>
<evidence type="ECO:0000256" key="2">
    <source>
        <dbReference type="ARBA" id="ARBA00006464"/>
    </source>
</evidence>
<feature type="transmembrane region" description="Helical" evidence="8">
    <location>
        <begin position="145"/>
        <end position="164"/>
    </location>
</feature>
<feature type="compositionally biased region" description="Polar residues" evidence="7">
    <location>
        <begin position="20"/>
        <end position="30"/>
    </location>
</feature>
<feature type="region of interest" description="Disordered" evidence="7">
    <location>
        <begin position="1"/>
        <end position="34"/>
    </location>
</feature>
<evidence type="ECO:0000256" key="8">
    <source>
        <dbReference type="SAM" id="Phobius"/>
    </source>
</evidence>
<organism evidence="10 11">
    <name type="scientific">Dermacoccus abyssi</name>
    <dbReference type="NCBI Taxonomy" id="322596"/>
    <lineage>
        <taxon>Bacteria</taxon>
        <taxon>Bacillati</taxon>
        <taxon>Actinomycetota</taxon>
        <taxon>Actinomycetes</taxon>
        <taxon>Micrococcales</taxon>
        <taxon>Dermacoccaceae</taxon>
        <taxon>Dermacoccus</taxon>
    </lineage>
</organism>
<evidence type="ECO:0000313" key="10">
    <source>
        <dbReference type="EMBL" id="QEH92796.1"/>
    </source>
</evidence>
<feature type="transmembrane region" description="Helical" evidence="8">
    <location>
        <begin position="80"/>
        <end position="98"/>
    </location>
</feature>
<protein>
    <submittedName>
        <fullName evidence="10">Sugar transferase</fullName>
    </submittedName>
</protein>
<dbReference type="GO" id="GO:0016740">
    <property type="term" value="F:transferase activity"/>
    <property type="evidence" value="ECO:0007669"/>
    <property type="project" value="UniProtKB-KW"/>
</dbReference>
<comment type="similarity">
    <text evidence="2">Belongs to the bacterial sugar transferase family.</text>
</comment>
<keyword evidence="3 10" id="KW-0808">Transferase</keyword>
<evidence type="ECO:0000256" key="7">
    <source>
        <dbReference type="SAM" id="MobiDB-lite"/>
    </source>
</evidence>
<dbReference type="Proteomes" id="UP000323565">
    <property type="component" value="Chromosome"/>
</dbReference>
<feature type="transmembrane region" description="Helical" evidence="8">
    <location>
        <begin position="318"/>
        <end position="342"/>
    </location>
</feature>
<evidence type="ECO:0000313" key="11">
    <source>
        <dbReference type="Proteomes" id="UP000323565"/>
    </source>
</evidence>
<evidence type="ECO:0000259" key="9">
    <source>
        <dbReference type="Pfam" id="PF02397"/>
    </source>
</evidence>
<reference evidence="10 11" key="1">
    <citation type="submission" date="2019-08" db="EMBL/GenBank/DDBJ databases">
        <title>Dermacoccus abyssi strain HZAU 226, whole genome Nanopore sequencing project.</title>
        <authorList>
            <person name="Guo A."/>
            <person name="Zhang X."/>
            <person name="Ruan Y."/>
            <person name="Liu W."/>
            <person name="Chen Q."/>
            <person name="Gu L."/>
        </authorList>
    </citation>
    <scope>NUCLEOTIDE SEQUENCE [LARGE SCALE GENOMIC DNA]</scope>
    <source>
        <strain evidence="10 11">HZAU 226</strain>
    </source>
</reference>
<keyword evidence="5 8" id="KW-1133">Transmembrane helix</keyword>
<evidence type="ECO:0000256" key="3">
    <source>
        <dbReference type="ARBA" id="ARBA00022679"/>
    </source>
</evidence>
<dbReference type="EMBL" id="CP043031">
    <property type="protein sequence ID" value="QEH92796.1"/>
    <property type="molecule type" value="Genomic_DNA"/>
</dbReference>
<evidence type="ECO:0000256" key="4">
    <source>
        <dbReference type="ARBA" id="ARBA00022692"/>
    </source>
</evidence>
<evidence type="ECO:0000256" key="6">
    <source>
        <dbReference type="ARBA" id="ARBA00023136"/>
    </source>
</evidence>
<dbReference type="PANTHER" id="PTHR30576">
    <property type="entry name" value="COLANIC BIOSYNTHESIS UDP-GLUCOSE LIPID CARRIER TRANSFERASE"/>
    <property type="match status" value="1"/>
</dbReference>
<dbReference type="NCBIfam" id="TIGR03025">
    <property type="entry name" value="EPS_sugtrans"/>
    <property type="match status" value="1"/>
</dbReference>
<sequence length="509" mass="56319">MSAKMLRAPPLLPGRPRNPDTTMTTPTAKQGASPRSDWRRKIVLVLFVLDLAVVTFSVVAAFFARFWTAETSLEAVDGQFKLYVAVVVSLVVGWVAALQWNQAYHVDALAIGSDEYRGIVRATFGTFGALAIVSELLRLQVARGFLAIALPLGLVLLLIERALVRRWIVNRRRRFRLVDGVIVVGSPQEVRYVAEGITRNPEAGLVVRGVATETHDVPTFELANGLVVPQIGGLADVVPAVHSHHASMVIVAGHNRVNRKQLRELGWQLEDTDIRLALASRMTDVAGPRIHWRPIEGLPLMSVEMPRYSGLKYSLKRLFDVVVAIGMLLLLSPLLLLIALAVRLDSPGPIFFRQTRVGVNGSPFKMTKFRSMVLDAEARLAALQAQNEGSGLLFKMKDDPRITRVGNVLRRYSLDELPQLFDVVAGSMSLVGPRPPLPQEVDGYETHVHRRLNVKPGITGPWQVGGRSNLSWEESVRKDLYYVENWSLSGDLVILFKTVCAVLARDGAY</sequence>
<proteinExistence type="inferred from homology"/>
<feature type="transmembrane region" description="Helical" evidence="8">
    <location>
        <begin position="42"/>
        <end position="68"/>
    </location>
</feature>
<keyword evidence="11" id="KW-1185">Reference proteome</keyword>
<accession>A0ABX5Z7K8</accession>
<feature type="domain" description="Bacterial sugar transferase" evidence="9">
    <location>
        <begin position="316"/>
        <end position="503"/>
    </location>
</feature>
<keyword evidence="4 8" id="KW-0812">Transmembrane</keyword>
<dbReference type="Pfam" id="PF02397">
    <property type="entry name" value="Bac_transf"/>
    <property type="match status" value="1"/>
</dbReference>
<dbReference type="InterPro" id="IPR003362">
    <property type="entry name" value="Bact_transf"/>
</dbReference>